<dbReference type="Proteomes" id="UP000053864">
    <property type="component" value="Unassembled WGS sequence"/>
</dbReference>
<dbReference type="EMBL" id="KI684560">
    <property type="protein sequence ID" value="ETK94636.1"/>
    <property type="molecule type" value="Genomic_DNA"/>
</dbReference>
<reference evidence="4" key="4">
    <citation type="submission" date="2013-11" db="EMBL/GenBank/DDBJ databases">
        <title>The Genome Sequence of Phytophthora parasitica IAC_01/95.</title>
        <authorList>
            <consortium name="The Broad Institute Genomics Platform"/>
            <person name="Russ C."/>
            <person name="Tyler B."/>
            <person name="Panabieres F."/>
            <person name="Shan W."/>
            <person name="Tripathy S."/>
            <person name="Grunwald N."/>
            <person name="Machado M."/>
            <person name="Johnson C.S."/>
            <person name="Arredondo F."/>
            <person name="Hong C."/>
            <person name="Coffey M."/>
            <person name="Young S.K."/>
            <person name="Zeng Q."/>
            <person name="Gargeya S."/>
            <person name="Fitzgerald M."/>
            <person name="Abouelleil A."/>
            <person name="Alvarado L."/>
            <person name="Chapman S.B."/>
            <person name="Gainer-Dewar J."/>
            <person name="Goldberg J."/>
            <person name="Griggs A."/>
            <person name="Gujja S."/>
            <person name="Hansen M."/>
            <person name="Howarth C."/>
            <person name="Imamovic A."/>
            <person name="Ireland A."/>
            <person name="Larimer J."/>
            <person name="McCowan C."/>
            <person name="Murphy C."/>
            <person name="Pearson M."/>
            <person name="Poon T.W."/>
            <person name="Priest M."/>
            <person name="Roberts A."/>
            <person name="Saif S."/>
            <person name="Shea T."/>
            <person name="Sykes S."/>
            <person name="Wortman J."/>
            <person name="Nusbaum C."/>
            <person name="Birren B."/>
        </authorList>
    </citation>
    <scope>NUCLEOTIDE SEQUENCE [LARGE SCALE GENOMIC DNA]</scope>
    <source>
        <strain evidence="4">IAC_01/95</strain>
    </source>
</reference>
<dbReference type="Proteomes" id="UP000053236">
    <property type="component" value="Unassembled WGS sequence"/>
</dbReference>
<dbReference type="EMBL" id="KI677810">
    <property type="protein sequence ID" value="ETM01133.1"/>
    <property type="molecule type" value="Genomic_DNA"/>
</dbReference>
<evidence type="ECO:0000313" key="4">
    <source>
        <dbReference type="EMBL" id="ETM54307.1"/>
    </source>
</evidence>
<dbReference type="EMBL" id="KI671035">
    <property type="protein sequence ID" value="ETL48032.1"/>
    <property type="molecule type" value="Genomic_DNA"/>
</dbReference>
<reference evidence="1" key="2">
    <citation type="submission" date="2013-11" db="EMBL/GenBank/DDBJ databases">
        <title>The Genome Sequence of Phytophthora parasitica CJ02B3.</title>
        <authorList>
            <consortium name="The Broad Institute Genomics Platform"/>
            <person name="Russ C."/>
            <person name="Tyler B."/>
            <person name="Panabieres F."/>
            <person name="Shan W."/>
            <person name="Tripathy S."/>
            <person name="Grunwald N."/>
            <person name="Machado M."/>
            <person name="Johnson C.S."/>
            <person name="Arredondo F."/>
            <person name="Hong C."/>
            <person name="Coffey M."/>
            <person name="Young S.K."/>
            <person name="Zeng Q."/>
            <person name="Gargeya S."/>
            <person name="Fitzgerald M."/>
            <person name="Abouelleil A."/>
            <person name="Alvarado L."/>
            <person name="Chapman S.B."/>
            <person name="Gainer-Dewar J."/>
            <person name="Goldberg J."/>
            <person name="Griggs A."/>
            <person name="Gujja S."/>
            <person name="Hansen M."/>
            <person name="Howarth C."/>
            <person name="Imamovic A."/>
            <person name="Ireland A."/>
            <person name="Larimer J."/>
            <person name="McCowan C."/>
            <person name="Murphy C."/>
            <person name="Pearson M."/>
            <person name="Poon T.W."/>
            <person name="Priest M."/>
            <person name="Roberts A."/>
            <person name="Saif S."/>
            <person name="Shea T."/>
            <person name="Sykes S."/>
            <person name="Wortman J."/>
            <person name="Nusbaum C."/>
            <person name="Birren B."/>
        </authorList>
    </citation>
    <scope>NUCLEOTIDE SEQUENCE [LARGE SCALE GENOMIC DNA]</scope>
    <source>
        <strain evidence="1">CJ02B3</strain>
    </source>
</reference>
<proteinExistence type="predicted"/>
<evidence type="ECO:0000313" key="5">
    <source>
        <dbReference type="Proteomes" id="UP000053864"/>
    </source>
</evidence>
<sequence>HIFNNGHEEMVSLSKDLSGGYCIPDGTYTGML</sequence>
<evidence type="ECO:0000313" key="2">
    <source>
        <dbReference type="EMBL" id="ETL48032.1"/>
    </source>
</evidence>
<gene>
    <name evidence="4" type="ORF">L914_02341</name>
    <name evidence="1" type="ORF">L915_02351</name>
    <name evidence="2" type="ORF">L916_02312</name>
    <name evidence="3" type="ORF">L917_02241</name>
</gene>
<reference evidence="3" key="1">
    <citation type="submission" date="2013-11" db="EMBL/GenBank/DDBJ databases">
        <title>The Genome Sequence of Phytophthora parasitica CHvinca01.</title>
        <authorList>
            <consortium name="The Broad Institute Genomics Platform"/>
            <person name="Russ C."/>
            <person name="Tyler B."/>
            <person name="Panabieres F."/>
            <person name="Shan W."/>
            <person name="Tripathy S."/>
            <person name="Grunwald N."/>
            <person name="Machado M."/>
            <person name="Johnson C.S."/>
            <person name="Arredondo F."/>
            <person name="Hong C."/>
            <person name="Coffey M."/>
            <person name="Young S.K."/>
            <person name="Zeng Q."/>
            <person name="Gargeya S."/>
            <person name="Fitzgerald M."/>
            <person name="Abouelleil A."/>
            <person name="Alvarado L."/>
            <person name="Chapman S.B."/>
            <person name="Gainer-Dewar J."/>
            <person name="Goldberg J."/>
            <person name="Griggs A."/>
            <person name="Gujja S."/>
            <person name="Hansen M."/>
            <person name="Howarth C."/>
            <person name="Imamovic A."/>
            <person name="Ireland A."/>
            <person name="Larimer J."/>
            <person name="McCowan C."/>
            <person name="Murphy C."/>
            <person name="Pearson M."/>
            <person name="Poon T.W."/>
            <person name="Priest M."/>
            <person name="Roberts A."/>
            <person name="Saif S."/>
            <person name="Shea T."/>
            <person name="Sykes S."/>
            <person name="Wortman J."/>
            <person name="Nusbaum C."/>
            <person name="Birren B."/>
        </authorList>
    </citation>
    <scope>NUCLEOTIDE SEQUENCE [LARGE SCALE GENOMIC DNA]</scope>
    <source>
        <strain evidence="3">CHvinca01</strain>
    </source>
</reference>
<dbReference type="AlphaFoldDB" id="W2LUM6"/>
<evidence type="ECO:0000313" key="1">
    <source>
        <dbReference type="EMBL" id="ETK94636.1"/>
    </source>
</evidence>
<dbReference type="EMBL" id="KI691053">
    <property type="protein sequence ID" value="ETM54307.1"/>
    <property type="molecule type" value="Genomic_DNA"/>
</dbReference>
<reference evidence="2 5" key="3">
    <citation type="submission" date="2013-11" db="EMBL/GenBank/DDBJ databases">
        <title>The Genome Sequence of Phytophthora parasitica CJ05E6.</title>
        <authorList>
            <consortium name="The Broad Institute Genomics Platform"/>
            <person name="Russ C."/>
            <person name="Tyler B."/>
            <person name="Panabieres F."/>
            <person name="Shan W."/>
            <person name="Tripathy S."/>
            <person name="Grunwald N."/>
            <person name="Machado M."/>
            <person name="Johnson C.S."/>
            <person name="Arredondo F."/>
            <person name="Hong C."/>
            <person name="Coffey M."/>
            <person name="Young S.K."/>
            <person name="Zeng Q."/>
            <person name="Gargeya S."/>
            <person name="Fitzgerald M."/>
            <person name="Abouelleil A."/>
            <person name="Alvarado L."/>
            <person name="Chapman S.B."/>
            <person name="Gainer-Dewar J."/>
            <person name="Goldberg J."/>
            <person name="Griggs A."/>
            <person name="Gujja S."/>
            <person name="Hansen M."/>
            <person name="Howarth C."/>
            <person name="Imamovic A."/>
            <person name="Ireland A."/>
            <person name="Larimer J."/>
            <person name="McCowan C."/>
            <person name="Murphy C."/>
            <person name="Pearson M."/>
            <person name="Poon T.W."/>
            <person name="Priest M."/>
            <person name="Roberts A."/>
            <person name="Saif S."/>
            <person name="Shea T."/>
            <person name="Sykes S."/>
            <person name="Wortman J."/>
            <person name="Nusbaum C."/>
            <person name="Birren B."/>
        </authorList>
    </citation>
    <scope>NUCLEOTIDE SEQUENCE [LARGE SCALE GENOMIC DNA]</scope>
    <source>
        <strain evidence="2 5">CJ05E6</strain>
    </source>
</reference>
<accession>W2LUM6</accession>
<organism evidence="3">
    <name type="scientific">Phytophthora nicotianae</name>
    <name type="common">Potato buckeye rot agent</name>
    <name type="synonym">Phytophthora parasitica</name>
    <dbReference type="NCBI Taxonomy" id="4792"/>
    <lineage>
        <taxon>Eukaryota</taxon>
        <taxon>Sar</taxon>
        <taxon>Stramenopiles</taxon>
        <taxon>Oomycota</taxon>
        <taxon>Peronosporomycetes</taxon>
        <taxon>Peronosporales</taxon>
        <taxon>Peronosporaceae</taxon>
        <taxon>Phytophthora</taxon>
    </lineage>
</organism>
<dbReference type="Proteomes" id="UP000054532">
    <property type="component" value="Unassembled WGS sequence"/>
</dbReference>
<dbReference type="Proteomes" id="UP000054423">
    <property type="component" value="Unassembled WGS sequence"/>
</dbReference>
<evidence type="ECO:0000313" key="3">
    <source>
        <dbReference type="EMBL" id="ETM01133.1"/>
    </source>
</evidence>
<protein>
    <submittedName>
        <fullName evidence="3">Uncharacterized protein</fullName>
    </submittedName>
</protein>
<name>W2LUM6_PHYNI</name>
<feature type="non-terminal residue" evidence="3">
    <location>
        <position position="1"/>
    </location>
</feature>